<feature type="region of interest" description="Disordered" evidence="8">
    <location>
        <begin position="679"/>
        <end position="755"/>
    </location>
</feature>
<dbReference type="CDD" id="cd00067">
    <property type="entry name" value="GAL4"/>
    <property type="match status" value="1"/>
</dbReference>
<keyword evidence="2" id="KW-0479">Metal-binding</keyword>
<evidence type="ECO:0000313" key="10">
    <source>
        <dbReference type="EMBL" id="OQE20008.1"/>
    </source>
</evidence>
<evidence type="ECO:0000256" key="2">
    <source>
        <dbReference type="ARBA" id="ARBA00022723"/>
    </source>
</evidence>
<feature type="compositionally biased region" description="Low complexity" evidence="8">
    <location>
        <begin position="897"/>
        <end position="913"/>
    </location>
</feature>
<dbReference type="InterPro" id="IPR007219">
    <property type="entry name" value="XnlR_reg_dom"/>
</dbReference>
<evidence type="ECO:0000256" key="5">
    <source>
        <dbReference type="ARBA" id="ARBA00023125"/>
    </source>
</evidence>
<dbReference type="AlphaFoldDB" id="A0A1V6T0W9"/>
<keyword evidence="3" id="KW-0862">Zinc</keyword>
<dbReference type="InterPro" id="IPR001138">
    <property type="entry name" value="Zn2Cys6_DnaBD"/>
</dbReference>
<dbReference type="GO" id="GO:0006351">
    <property type="term" value="P:DNA-templated transcription"/>
    <property type="evidence" value="ECO:0007669"/>
    <property type="project" value="InterPro"/>
</dbReference>
<comment type="subcellular location">
    <subcellularLocation>
        <location evidence="1">Nucleus</location>
    </subcellularLocation>
</comment>
<name>A0A1V6T0W9_9EURO</name>
<keyword evidence="6" id="KW-0804">Transcription</keyword>
<feature type="region of interest" description="Disordered" evidence="8">
    <location>
        <begin position="1"/>
        <end position="53"/>
    </location>
</feature>
<evidence type="ECO:0000256" key="8">
    <source>
        <dbReference type="SAM" id="MobiDB-lite"/>
    </source>
</evidence>
<dbReference type="GO" id="GO:0043565">
    <property type="term" value="F:sequence-specific DNA binding"/>
    <property type="evidence" value="ECO:0007669"/>
    <property type="project" value="TreeGrafter"/>
</dbReference>
<sequence length="1009" mass="111485">MANTSGVHGEDDDSALNDYVNDDDPSQMSMRDVSPSESKPGSQSLPMQKRRRVGRACDECRRKKIKCDGKQPCTHCTVYSYDCTYDQPSNRRRNPAPQYVEALEARMHKAETLLRSVLPDLNLDDPQLDLHATEQRLVAAQKDKQSAGSATANPASATAPPPENAQEGGEESLLETMVDNSGCLDRDDQGHWDYHGHTSGIIFVRRLRKQLGAADVPINRPRGMSQMLESPKSVTGSPQDQTLTPTHDLPTRDIARRLCHNAIDHACSLMRFVHEPSFFADLERVYDVPPEQYTNEENSFIPLLYIVMAVGCLFSDDGAGTLDLAGYEGAIGQGFQYFKAGRQLLEVTDCRDLTSLQAICFMILFLQSSAKLSTCYSYVGIALRSALRLGLHRSVAADFNPVERELRKRIFWVVRKMDVYVSTLLGLPQMLSDDDIDQEYPLEVDGDFVTPQGILQMPSDYTPLMAGCNAHTRLCNVILKVVKYIYPVKNARHRSKSHQRYMVSHSKIREIERDLQTWMEQLPAALRPGTEVSPQLERIRQLLRISYAHVQMVMYRPFLHYVSGGSQARGVDKRSYACAAACVSVSRNIVHITTGMHKRALLNGSFWFTMYTTYFAILSLIFFVVENPDSPTAKDGVLKDAMEGKNTLAGLAKKSMAADRCSQSLNCLFKTLPEMLKNRQSSKTPVNLKRSAPSGASAETESNQSKPEQATLPHRSSTFPAHMMSNSPRLTPSTRRQKSMDTTQLNNQPVENGTQSAWMAASPDLLTEPMATPEPVSTMSMASSFSNQDPSSLAWAQQFNNPDNLPDLMPMMFPSDDPFAYPTQPMSTLEDDHFKHDGTGIPQSAFPFDQPAGRPPGTPSDPNITSPSFDGFGNLPNFPVGGVKSSVPPRLQAGNNQSVSSSRLSSPISQTQSPSEALSSPDLVSIPNQNFVWQGYNFQPSNIAPQPAAPQDSAAPNGLLDFNMGLDENAMGLKMEGISFDDLFGNNASFNSGNPAPNDGWTQWMNTTS</sequence>
<dbReference type="GO" id="GO:0005634">
    <property type="term" value="C:nucleus"/>
    <property type="evidence" value="ECO:0007669"/>
    <property type="project" value="UniProtKB-SubCell"/>
</dbReference>
<organism evidence="10 11">
    <name type="scientific">Penicillium steckii</name>
    <dbReference type="NCBI Taxonomy" id="303698"/>
    <lineage>
        <taxon>Eukaryota</taxon>
        <taxon>Fungi</taxon>
        <taxon>Dikarya</taxon>
        <taxon>Ascomycota</taxon>
        <taxon>Pezizomycotina</taxon>
        <taxon>Eurotiomycetes</taxon>
        <taxon>Eurotiomycetidae</taxon>
        <taxon>Eurotiales</taxon>
        <taxon>Aspergillaceae</taxon>
        <taxon>Penicillium</taxon>
    </lineage>
</organism>
<feature type="compositionally biased region" description="Polar residues" evidence="8">
    <location>
        <begin position="697"/>
        <end position="755"/>
    </location>
</feature>
<feature type="region of interest" description="Disordered" evidence="8">
    <location>
        <begin position="828"/>
        <end position="922"/>
    </location>
</feature>
<dbReference type="GO" id="GO:0000981">
    <property type="term" value="F:DNA-binding transcription factor activity, RNA polymerase II-specific"/>
    <property type="evidence" value="ECO:0007669"/>
    <property type="project" value="InterPro"/>
</dbReference>
<keyword evidence="4" id="KW-0805">Transcription regulation</keyword>
<dbReference type="InterPro" id="IPR051711">
    <property type="entry name" value="Stress_Response_Reg"/>
</dbReference>
<keyword evidence="7" id="KW-0539">Nucleus</keyword>
<dbReference type="Gene3D" id="4.10.240.10">
    <property type="entry name" value="Zn(2)-C6 fungal-type DNA-binding domain"/>
    <property type="match status" value="1"/>
</dbReference>
<evidence type="ECO:0000256" key="3">
    <source>
        <dbReference type="ARBA" id="ARBA00022833"/>
    </source>
</evidence>
<dbReference type="PROSITE" id="PS50048">
    <property type="entry name" value="ZN2_CY6_FUNGAL_2"/>
    <property type="match status" value="1"/>
</dbReference>
<feature type="compositionally biased region" description="Acidic residues" evidence="8">
    <location>
        <begin position="10"/>
        <end position="25"/>
    </location>
</feature>
<comment type="caution">
    <text evidence="10">The sequence shown here is derived from an EMBL/GenBank/DDBJ whole genome shotgun (WGS) entry which is preliminary data.</text>
</comment>
<dbReference type="STRING" id="303698.A0A1V6T0W9"/>
<dbReference type="SMART" id="SM00906">
    <property type="entry name" value="Fungal_trans"/>
    <property type="match status" value="1"/>
</dbReference>
<dbReference type="OrthoDB" id="422427at2759"/>
<dbReference type="SMART" id="SM00066">
    <property type="entry name" value="GAL4"/>
    <property type="match status" value="1"/>
</dbReference>
<evidence type="ECO:0000256" key="6">
    <source>
        <dbReference type="ARBA" id="ARBA00023163"/>
    </source>
</evidence>
<keyword evidence="11" id="KW-1185">Reference proteome</keyword>
<evidence type="ECO:0000313" key="11">
    <source>
        <dbReference type="Proteomes" id="UP000191285"/>
    </source>
</evidence>
<feature type="region of interest" description="Disordered" evidence="8">
    <location>
        <begin position="138"/>
        <end position="171"/>
    </location>
</feature>
<evidence type="ECO:0000256" key="1">
    <source>
        <dbReference type="ARBA" id="ARBA00004123"/>
    </source>
</evidence>
<reference evidence="11" key="1">
    <citation type="journal article" date="2017" name="Nat. Microbiol.">
        <title>Global analysis of biosynthetic gene clusters reveals vast potential of secondary metabolite production in Penicillium species.</title>
        <authorList>
            <person name="Nielsen J.C."/>
            <person name="Grijseels S."/>
            <person name="Prigent S."/>
            <person name="Ji B."/>
            <person name="Dainat J."/>
            <person name="Nielsen K.F."/>
            <person name="Frisvad J.C."/>
            <person name="Workman M."/>
            <person name="Nielsen J."/>
        </authorList>
    </citation>
    <scope>NUCLEOTIDE SEQUENCE [LARGE SCALE GENOMIC DNA]</scope>
    <source>
        <strain evidence="11">IBT 24891</strain>
    </source>
</reference>
<dbReference type="InterPro" id="IPR036864">
    <property type="entry name" value="Zn2-C6_fun-type_DNA-bd_sf"/>
</dbReference>
<dbReference type="GO" id="GO:0008270">
    <property type="term" value="F:zinc ion binding"/>
    <property type="evidence" value="ECO:0007669"/>
    <property type="project" value="InterPro"/>
</dbReference>
<dbReference type="SUPFAM" id="SSF57701">
    <property type="entry name" value="Zn2/Cys6 DNA-binding domain"/>
    <property type="match status" value="1"/>
</dbReference>
<dbReference type="GO" id="GO:0045944">
    <property type="term" value="P:positive regulation of transcription by RNA polymerase II"/>
    <property type="evidence" value="ECO:0007669"/>
    <property type="project" value="TreeGrafter"/>
</dbReference>
<evidence type="ECO:0000256" key="7">
    <source>
        <dbReference type="ARBA" id="ARBA00023242"/>
    </source>
</evidence>
<feature type="domain" description="Zn(2)-C6 fungal-type" evidence="9">
    <location>
        <begin position="56"/>
        <end position="85"/>
    </location>
</feature>
<dbReference type="EMBL" id="MLKD01000014">
    <property type="protein sequence ID" value="OQE20008.1"/>
    <property type="molecule type" value="Genomic_DNA"/>
</dbReference>
<dbReference type="Proteomes" id="UP000191285">
    <property type="component" value="Unassembled WGS sequence"/>
</dbReference>
<dbReference type="CDD" id="cd12148">
    <property type="entry name" value="fungal_TF_MHR"/>
    <property type="match status" value="1"/>
</dbReference>
<feature type="region of interest" description="Disordered" evidence="8">
    <location>
        <begin position="218"/>
        <end position="248"/>
    </location>
</feature>
<evidence type="ECO:0000259" key="9">
    <source>
        <dbReference type="PROSITE" id="PS50048"/>
    </source>
</evidence>
<dbReference type="PANTHER" id="PTHR47540">
    <property type="entry name" value="THIAMINE REPRESSIBLE GENES REGULATORY PROTEIN THI5"/>
    <property type="match status" value="1"/>
</dbReference>
<gene>
    <name evidence="10" type="ORF">PENSTE_c014G00057</name>
</gene>
<accession>A0A1V6T0W9</accession>
<dbReference type="PANTHER" id="PTHR47540:SF1">
    <property type="entry name" value="ACTIVATOR OF STRESS GENES 1-RELATED"/>
    <property type="match status" value="1"/>
</dbReference>
<proteinExistence type="predicted"/>
<protein>
    <recommendedName>
        <fullName evidence="9">Zn(2)-C6 fungal-type domain-containing protein</fullName>
    </recommendedName>
</protein>
<dbReference type="Pfam" id="PF00172">
    <property type="entry name" value="Zn_clus"/>
    <property type="match status" value="1"/>
</dbReference>
<evidence type="ECO:0000256" key="4">
    <source>
        <dbReference type="ARBA" id="ARBA00023015"/>
    </source>
</evidence>
<keyword evidence="5" id="KW-0238">DNA-binding</keyword>
<feature type="compositionally biased region" description="Low complexity" evidence="8">
    <location>
        <begin position="146"/>
        <end position="158"/>
    </location>
</feature>
<dbReference type="PROSITE" id="PS00463">
    <property type="entry name" value="ZN2_CY6_FUNGAL_1"/>
    <property type="match status" value="1"/>
</dbReference>
<feature type="compositionally biased region" description="Polar residues" evidence="8">
    <location>
        <begin position="232"/>
        <end position="245"/>
    </location>
</feature>
<dbReference type="Pfam" id="PF04082">
    <property type="entry name" value="Fungal_trans"/>
    <property type="match status" value="1"/>
</dbReference>
<feature type="compositionally biased region" description="Polar residues" evidence="8">
    <location>
        <begin position="35"/>
        <end position="46"/>
    </location>
</feature>